<keyword evidence="4" id="KW-0143">Chaperone</keyword>
<evidence type="ECO:0000313" key="7">
    <source>
        <dbReference type="WBParaSite" id="PSU_v2.g2746.t1"/>
    </source>
</evidence>
<dbReference type="WBParaSite" id="PSU_v2.g2746.t1">
    <property type="protein sequence ID" value="PSU_v2.g2746.t1"/>
    <property type="gene ID" value="PSU_v2.g2746"/>
</dbReference>
<evidence type="ECO:0000256" key="1">
    <source>
        <dbReference type="ARBA" id="ARBA00007381"/>
    </source>
</evidence>
<protein>
    <recommendedName>
        <fullName evidence="5">Hypoxia up-regulated protein 1</fullName>
    </recommendedName>
</protein>
<dbReference type="PANTHER" id="PTHR45639">
    <property type="entry name" value="HSC70CB, ISOFORM G-RELATED"/>
    <property type="match status" value="1"/>
</dbReference>
<sequence>MLTSNLLDVDDYDPENEEDIIPITRDEFEKMAESYKVRITKVIFQSILKAKLTKEQIEYVFQVGGGCRMPMIKQLLLSTFPNANHQCNLYPDWVVAHGATLYAYHLENLKRNQQTKKYKIPSQCETYDPTFNAVGIDFGTTECCAAVVRKDGPYSILLDTCINLNRVMPLYVSFAEGQALFGQLVINRMKYFAKNSVFDIQKIIGKDFEEIVHNSLWPFKLVKNKEKVFIEVETVNGRENKSPEEIISLILEHVKTKIETFQDLQKFSRAFHVVLAIPFSYSERQKLSLQRAAVMAGFNSINFIPASIAAAFAYCAKNNILDQSNILICECEEGSTELCIAKMDTNEFEILSYENDSHLGGEDFDRLLFNHFDAILKRKYEINVTRTNAKYDLNQICRKIRHELFFRNEAWLHLDDFIFDNEEQIKITREDSENMSAELLLKIKRIINRVVLKANVSKESIRYVFHVGGGCQMPMIKNLLLDTFQMAYHKFHEYPEEVVAHGAALYAYHLQRSKIERGF</sequence>
<proteinExistence type="inferred from homology"/>
<dbReference type="PRINTS" id="PR00301">
    <property type="entry name" value="HEATSHOCK70"/>
</dbReference>
<evidence type="ECO:0000256" key="2">
    <source>
        <dbReference type="ARBA" id="ARBA00022741"/>
    </source>
</evidence>
<evidence type="ECO:0000256" key="4">
    <source>
        <dbReference type="ARBA" id="ARBA00023186"/>
    </source>
</evidence>
<dbReference type="Gene3D" id="3.30.420.40">
    <property type="match status" value="4"/>
</dbReference>
<organism evidence="6 7">
    <name type="scientific">Panagrolaimus superbus</name>
    <dbReference type="NCBI Taxonomy" id="310955"/>
    <lineage>
        <taxon>Eukaryota</taxon>
        <taxon>Metazoa</taxon>
        <taxon>Ecdysozoa</taxon>
        <taxon>Nematoda</taxon>
        <taxon>Chromadorea</taxon>
        <taxon>Rhabditida</taxon>
        <taxon>Tylenchina</taxon>
        <taxon>Panagrolaimomorpha</taxon>
        <taxon>Panagrolaimoidea</taxon>
        <taxon>Panagrolaimidae</taxon>
        <taxon>Panagrolaimus</taxon>
    </lineage>
</organism>
<evidence type="ECO:0000313" key="6">
    <source>
        <dbReference type="Proteomes" id="UP000887577"/>
    </source>
</evidence>
<comment type="similarity">
    <text evidence="1">Belongs to the heat shock protein 70 family.</text>
</comment>
<evidence type="ECO:0000256" key="5">
    <source>
        <dbReference type="ARBA" id="ARBA00040503"/>
    </source>
</evidence>
<dbReference type="GO" id="GO:0030968">
    <property type="term" value="P:endoplasmic reticulum unfolded protein response"/>
    <property type="evidence" value="ECO:0007669"/>
    <property type="project" value="TreeGrafter"/>
</dbReference>
<dbReference type="SUPFAM" id="SSF53067">
    <property type="entry name" value="Actin-like ATPase domain"/>
    <property type="match status" value="3"/>
</dbReference>
<dbReference type="GO" id="GO:0140662">
    <property type="term" value="F:ATP-dependent protein folding chaperone"/>
    <property type="evidence" value="ECO:0007669"/>
    <property type="project" value="InterPro"/>
</dbReference>
<keyword evidence="2" id="KW-0547">Nucleotide-binding</keyword>
<dbReference type="InterPro" id="IPR043129">
    <property type="entry name" value="ATPase_NBD"/>
</dbReference>
<dbReference type="Proteomes" id="UP000887577">
    <property type="component" value="Unplaced"/>
</dbReference>
<accession>A0A914YXC6</accession>
<name>A0A914YXC6_9BILA</name>
<dbReference type="Gene3D" id="3.90.640.10">
    <property type="entry name" value="Actin, Chain A, domain 4"/>
    <property type="match status" value="2"/>
</dbReference>
<dbReference type="GO" id="GO:0005524">
    <property type="term" value="F:ATP binding"/>
    <property type="evidence" value="ECO:0007669"/>
    <property type="project" value="UniProtKB-KW"/>
</dbReference>
<keyword evidence="3" id="KW-0067">ATP-binding</keyword>
<dbReference type="GO" id="GO:0034663">
    <property type="term" value="C:endoplasmic reticulum chaperone complex"/>
    <property type="evidence" value="ECO:0007669"/>
    <property type="project" value="TreeGrafter"/>
</dbReference>
<dbReference type="Pfam" id="PF00012">
    <property type="entry name" value="HSP70"/>
    <property type="match status" value="2"/>
</dbReference>
<reference evidence="7" key="1">
    <citation type="submission" date="2022-11" db="UniProtKB">
        <authorList>
            <consortium name="WormBaseParasite"/>
        </authorList>
    </citation>
    <scope>IDENTIFICATION</scope>
</reference>
<evidence type="ECO:0000256" key="3">
    <source>
        <dbReference type="ARBA" id="ARBA00022840"/>
    </source>
</evidence>
<dbReference type="InterPro" id="IPR013126">
    <property type="entry name" value="Hsp_70_fam"/>
</dbReference>
<dbReference type="Gene3D" id="3.30.30.30">
    <property type="match status" value="1"/>
</dbReference>
<dbReference type="PANTHER" id="PTHR45639:SF3">
    <property type="entry name" value="HYPOXIA UP-REGULATED PROTEIN 1"/>
    <property type="match status" value="1"/>
</dbReference>
<dbReference type="AlphaFoldDB" id="A0A914YXC6"/>
<keyword evidence="6" id="KW-1185">Reference proteome</keyword>